<name>A0A6G0X5B7_9STRA</name>
<dbReference type="CDD" id="cd15745">
    <property type="entry name" value="FYVE_RUFY4"/>
    <property type="match status" value="1"/>
</dbReference>
<dbReference type="PANTHER" id="PTHR13510:SF44">
    <property type="entry name" value="RABENOSYN-5"/>
    <property type="match status" value="1"/>
</dbReference>
<dbReference type="VEuPathDB" id="FungiDB:AeMF1_010529"/>
<feature type="domain" description="FYVE-type" evidence="6">
    <location>
        <begin position="267"/>
        <end position="321"/>
    </location>
</feature>
<feature type="compositionally biased region" description="Polar residues" evidence="5">
    <location>
        <begin position="372"/>
        <end position="393"/>
    </location>
</feature>
<evidence type="ECO:0000313" key="8">
    <source>
        <dbReference type="Proteomes" id="UP000481153"/>
    </source>
</evidence>
<proteinExistence type="predicted"/>
<dbReference type="Pfam" id="PF01852">
    <property type="entry name" value="START"/>
    <property type="match status" value="1"/>
</dbReference>
<dbReference type="Gene3D" id="3.30.40.10">
    <property type="entry name" value="Zinc/RING finger domain, C3HC4 (zinc finger)"/>
    <property type="match status" value="1"/>
</dbReference>
<dbReference type="Gene3D" id="3.30.530.20">
    <property type="match status" value="1"/>
</dbReference>
<feature type="compositionally biased region" description="Basic and acidic residues" evidence="5">
    <location>
        <begin position="394"/>
        <end position="404"/>
    </location>
</feature>
<evidence type="ECO:0000256" key="1">
    <source>
        <dbReference type="ARBA" id="ARBA00022723"/>
    </source>
</evidence>
<evidence type="ECO:0000256" key="2">
    <source>
        <dbReference type="ARBA" id="ARBA00022771"/>
    </source>
</evidence>
<dbReference type="InterPro" id="IPR011011">
    <property type="entry name" value="Znf_FYVE_PHD"/>
</dbReference>
<reference evidence="7 8" key="1">
    <citation type="submission" date="2019-07" db="EMBL/GenBank/DDBJ databases">
        <title>Genomics analysis of Aphanomyces spp. identifies a new class of oomycete effector associated with host adaptation.</title>
        <authorList>
            <person name="Gaulin E."/>
        </authorList>
    </citation>
    <scope>NUCLEOTIDE SEQUENCE [LARGE SCALE GENOMIC DNA]</scope>
    <source>
        <strain evidence="7 8">ATCC 201684</strain>
    </source>
</reference>
<organism evidence="7 8">
    <name type="scientific">Aphanomyces euteiches</name>
    <dbReference type="NCBI Taxonomy" id="100861"/>
    <lineage>
        <taxon>Eukaryota</taxon>
        <taxon>Sar</taxon>
        <taxon>Stramenopiles</taxon>
        <taxon>Oomycota</taxon>
        <taxon>Saprolegniomycetes</taxon>
        <taxon>Saprolegniales</taxon>
        <taxon>Verrucalvaceae</taxon>
        <taxon>Aphanomyces</taxon>
    </lineage>
</organism>
<dbReference type="InterPro" id="IPR017455">
    <property type="entry name" value="Znf_FYVE-rel"/>
</dbReference>
<keyword evidence="8" id="KW-1185">Reference proteome</keyword>
<keyword evidence="1" id="KW-0479">Metal-binding</keyword>
<dbReference type="EMBL" id="VJMJ01000101">
    <property type="protein sequence ID" value="KAF0735053.1"/>
    <property type="molecule type" value="Genomic_DNA"/>
</dbReference>
<comment type="caution">
    <text evidence="7">The sequence shown here is derived from an EMBL/GenBank/DDBJ whole genome shotgun (WGS) entry which is preliminary data.</text>
</comment>
<dbReference type="PANTHER" id="PTHR13510">
    <property type="entry name" value="FYVE-FINGER-CONTAINING RAB5 EFFECTOR PROTEIN RABENOSYN-5-RELATED"/>
    <property type="match status" value="1"/>
</dbReference>
<dbReference type="PROSITE" id="PS50178">
    <property type="entry name" value="ZF_FYVE"/>
    <property type="match status" value="1"/>
</dbReference>
<evidence type="ECO:0000256" key="3">
    <source>
        <dbReference type="ARBA" id="ARBA00022833"/>
    </source>
</evidence>
<dbReference type="SMART" id="SM00064">
    <property type="entry name" value="FYVE"/>
    <property type="match status" value="1"/>
</dbReference>
<dbReference type="Proteomes" id="UP000481153">
    <property type="component" value="Unassembled WGS sequence"/>
</dbReference>
<protein>
    <recommendedName>
        <fullName evidence="6">FYVE-type domain-containing protein</fullName>
    </recommendedName>
</protein>
<dbReference type="InterPro" id="IPR013083">
    <property type="entry name" value="Znf_RING/FYVE/PHD"/>
</dbReference>
<dbReference type="InterPro" id="IPR023393">
    <property type="entry name" value="START-like_dom_sf"/>
</dbReference>
<feature type="region of interest" description="Disordered" evidence="5">
    <location>
        <begin position="441"/>
        <end position="461"/>
    </location>
</feature>
<dbReference type="GO" id="GO:0008289">
    <property type="term" value="F:lipid binding"/>
    <property type="evidence" value="ECO:0007669"/>
    <property type="project" value="InterPro"/>
</dbReference>
<dbReference type="AlphaFoldDB" id="A0A6G0X5B7"/>
<dbReference type="InterPro" id="IPR052727">
    <property type="entry name" value="Rab4/Rab5_effector"/>
</dbReference>
<dbReference type="GO" id="GO:0008270">
    <property type="term" value="F:zinc ion binding"/>
    <property type="evidence" value="ECO:0007669"/>
    <property type="project" value="UniProtKB-KW"/>
</dbReference>
<sequence length="542" mass="62041">MATFPLPANYFRCPALSAEETSQLLLNADILAKEMVQYSRLKGGPVKWELKHDEPRLKMYQGYDKDAPAGVISWLGVSEVMGTIDEVVDLFRTETTEEYQEYCTMFMKDLLDGQVLYTLQPRTPENPRHVVAIKWFTFASPLPGIAKPRDWCFVETHRDFELDGRRGWTRGFRSINLACCPDLHKSLGLVRGIHHRSGYCFLESKDRPGYLEVHQLVQVDIKGKMIESLLDKAARRRLRHTTEIDTFLRQKRLARGAFLSDVDLVPTSSRAKCCVCQRRFGALSKKRNCRKCGEVVCSQCSQMWQVNLGGLLVRHRVCTVCSCSPPSAPFDANTIVDTPNEDDSLRNTPKIDQSRKLLFSTTPKTKRISAKLTRSASAKTLSRPVSETSSSASEYHRVKQEQPRHDLLEAEAARMERLQMEDLPILDDSCTSFTDDVANFDKTTPRGHQLDNQRDYYPPGQRGSYKQITVASRYAPQGYNSAHRSHSGDATRQQYYGTFHEQYRELPRSHTAEQLSWDYASSHEQYMYNPSADHDRHFTMQT</sequence>
<keyword evidence="2 4" id="KW-0863">Zinc-finger</keyword>
<evidence type="ECO:0000313" key="7">
    <source>
        <dbReference type="EMBL" id="KAF0735053.1"/>
    </source>
</evidence>
<evidence type="ECO:0000256" key="5">
    <source>
        <dbReference type="SAM" id="MobiDB-lite"/>
    </source>
</evidence>
<dbReference type="Pfam" id="PF01363">
    <property type="entry name" value="FYVE"/>
    <property type="match status" value="1"/>
</dbReference>
<evidence type="ECO:0000256" key="4">
    <source>
        <dbReference type="PROSITE-ProRule" id="PRU00091"/>
    </source>
</evidence>
<gene>
    <name evidence="7" type="ORF">Ae201684_008268</name>
</gene>
<keyword evidence="3" id="KW-0862">Zinc</keyword>
<dbReference type="InterPro" id="IPR002913">
    <property type="entry name" value="START_lipid-bd_dom"/>
</dbReference>
<dbReference type="InterPro" id="IPR000306">
    <property type="entry name" value="Znf_FYVE"/>
</dbReference>
<accession>A0A6G0X5B7</accession>
<feature type="region of interest" description="Disordered" evidence="5">
    <location>
        <begin position="369"/>
        <end position="404"/>
    </location>
</feature>
<dbReference type="SUPFAM" id="SSF55961">
    <property type="entry name" value="Bet v1-like"/>
    <property type="match status" value="1"/>
</dbReference>
<evidence type="ECO:0000259" key="6">
    <source>
        <dbReference type="PROSITE" id="PS50178"/>
    </source>
</evidence>
<dbReference type="SUPFAM" id="SSF57903">
    <property type="entry name" value="FYVE/PHD zinc finger"/>
    <property type="match status" value="1"/>
</dbReference>